<dbReference type="InterPro" id="IPR037398">
    <property type="entry name" value="Glyco_hydro_64_fam"/>
</dbReference>
<protein>
    <recommendedName>
        <fullName evidence="2">GH64 domain-containing protein</fullName>
    </recommendedName>
</protein>
<keyword evidence="1" id="KW-0732">Signal</keyword>
<proteinExistence type="predicted"/>
<sequence length="445" mass="47165">MFGLQNWALALTAALSVVHQTVARPTEVHPGTAKDIVMTSHDTINGTINGIFNTPSAGNSTGASLKITVTNNIASGLTCYVTGQDPNKNKAPVMLQSDGSWYYPTSTGEVGIPQPITADIAIPMNDKGQTTDITIPGYLVSARIWFAVGNLQFFATSNADGTYSITQPSETNTADPSAGVNWGFVEFDYEEKSGIYANISYVDFVGIPLGMTLTNSTGGVQTALGLPATAVNSICGDLKTQAAKDGKPWDKLCQSINGTTLRVLSPYSFMSVPTNTGFSDYFDDYVDKVWDHYSSTGLTLLPQNGLPNVTCTVSGDTLGCPGDNKNYTKPSTADIFGCSSGPFTVDQAVDSPIHIAAVPRLCAAFNRGTFLLDGGDVQPSLGAKYYYTNDISNFYSKIVHKYEVDGKGYAFSYDDINPDGNENASGSVTSTTPTLMTVTVGGPTQ</sequence>
<feature type="chain" id="PRO_5006711235" description="GH64 domain-containing protein" evidence="1">
    <location>
        <begin position="24"/>
        <end position="445"/>
    </location>
</feature>
<dbReference type="Proteomes" id="UP000054383">
    <property type="component" value="Unassembled WGS sequence"/>
</dbReference>
<keyword evidence="4" id="KW-1185">Reference proteome</keyword>
<evidence type="ECO:0000256" key="1">
    <source>
        <dbReference type="SAM" id="SignalP"/>
    </source>
</evidence>
<evidence type="ECO:0000259" key="2">
    <source>
        <dbReference type="PROSITE" id="PS52006"/>
    </source>
</evidence>
<feature type="domain" description="GH64" evidence="2">
    <location>
        <begin position="60"/>
        <end position="437"/>
    </location>
</feature>
<dbReference type="Gene3D" id="2.60.110.10">
    <property type="entry name" value="Thaumatin"/>
    <property type="match status" value="1"/>
</dbReference>
<dbReference type="Gene3D" id="3.30.920.50">
    <property type="entry name" value="Beta-1,3-glucanase, C-terminal domain"/>
    <property type="match status" value="1"/>
</dbReference>
<dbReference type="Pfam" id="PF16483">
    <property type="entry name" value="Glyco_hydro_64"/>
    <property type="match status" value="1"/>
</dbReference>
<name>A0A0U1LTY5_TALIS</name>
<dbReference type="EMBL" id="CVMT01000002">
    <property type="protein sequence ID" value="CRG86071.1"/>
    <property type="molecule type" value="Genomic_DNA"/>
</dbReference>
<accession>A0A0U1LTY5</accession>
<dbReference type="InterPro" id="IPR042517">
    <property type="entry name" value="Glyco_hydro_64_N_2"/>
</dbReference>
<reference evidence="3 4" key="1">
    <citation type="submission" date="2015-04" db="EMBL/GenBank/DDBJ databases">
        <authorList>
            <person name="Syromyatnikov M.Y."/>
            <person name="Popov V.N."/>
        </authorList>
    </citation>
    <scope>NUCLEOTIDE SEQUENCE [LARGE SCALE GENOMIC DNA]</scope>
    <source>
        <strain evidence="3">WF-38-12</strain>
    </source>
</reference>
<evidence type="ECO:0000313" key="3">
    <source>
        <dbReference type="EMBL" id="CRG86071.1"/>
    </source>
</evidence>
<dbReference type="PROSITE" id="PS52006">
    <property type="entry name" value="GH64"/>
    <property type="match status" value="1"/>
</dbReference>
<dbReference type="InterPro" id="IPR032477">
    <property type="entry name" value="Glyco_hydro_64"/>
</dbReference>
<dbReference type="OMA" id="RIIHANM"/>
<gene>
    <name evidence="3" type="ORF">PISL3812_03074</name>
</gene>
<dbReference type="OrthoDB" id="5290283at2759"/>
<dbReference type="InterPro" id="IPR037176">
    <property type="entry name" value="Osmotin/thaumatin-like_sf"/>
</dbReference>
<dbReference type="PANTHER" id="PTHR38165">
    <property type="match status" value="1"/>
</dbReference>
<evidence type="ECO:0000313" key="4">
    <source>
        <dbReference type="Proteomes" id="UP000054383"/>
    </source>
</evidence>
<feature type="signal peptide" evidence="1">
    <location>
        <begin position="1"/>
        <end position="23"/>
    </location>
</feature>
<dbReference type="PANTHER" id="PTHR38165:SF1">
    <property type="entry name" value="GLUCANASE B"/>
    <property type="match status" value="1"/>
</dbReference>
<dbReference type="AlphaFoldDB" id="A0A0U1LTY5"/>
<organism evidence="3 4">
    <name type="scientific">Talaromyces islandicus</name>
    <name type="common">Penicillium islandicum</name>
    <dbReference type="NCBI Taxonomy" id="28573"/>
    <lineage>
        <taxon>Eukaryota</taxon>
        <taxon>Fungi</taxon>
        <taxon>Dikarya</taxon>
        <taxon>Ascomycota</taxon>
        <taxon>Pezizomycotina</taxon>
        <taxon>Eurotiomycetes</taxon>
        <taxon>Eurotiomycetidae</taxon>
        <taxon>Eurotiales</taxon>
        <taxon>Trichocomaceae</taxon>
        <taxon>Talaromyces</taxon>
        <taxon>Talaromyces sect. Islandici</taxon>
    </lineage>
</organism>